<dbReference type="RefSeq" id="WP_047121478.1">
    <property type="nucleotide sequence ID" value="NZ_AZSD01000131.1"/>
</dbReference>
<sequence length="228" mass="24519">MSAENEHVTDPARVVRDSYEALAAVVRPLGDEESWLPTDCTGWAVRDLLFHLLGDAQRALVALHTPAAGPPDRDAVTYWRDWAPDPVGAANGRRWSRVGASMFLDFRQLRELYLETAAAAAEAAAATPPDRPVATQGHVLRAGDLMLTLAVEATIHHLDLTAHLPAAPGPAPSGLTATRAALDGLLGRPVPVDWSDEHYARAATGRVPLTRDERRALGPDADRIPLFA</sequence>
<evidence type="ECO:0000313" key="3">
    <source>
        <dbReference type="Proteomes" id="UP000035016"/>
    </source>
</evidence>
<dbReference type="AlphaFoldDB" id="A0A0F7VL01"/>
<accession>A0A0F7VL01</accession>
<gene>
    <name evidence="2" type="primary">sle_04620</name>
</gene>
<proteinExistence type="predicted"/>
<dbReference type="GO" id="GO:0046872">
    <property type="term" value="F:metal ion binding"/>
    <property type="evidence" value="ECO:0007669"/>
    <property type="project" value="InterPro"/>
</dbReference>
<dbReference type="Pfam" id="PF11716">
    <property type="entry name" value="MDMPI_N"/>
    <property type="match status" value="1"/>
</dbReference>
<reference evidence="2 3" key="1">
    <citation type="submission" date="2015-02" db="EMBL/GenBank/DDBJ databases">
        <authorList>
            <person name="Gomez-Escribano P.J."/>
        </authorList>
    </citation>
    <scope>NUCLEOTIDE SEQUENCE [LARGE SCALE GENOMIC DNA]</scope>
    <source>
        <strain evidence="3">C34 (DSM 42122 / NRRL B-24963)</strain>
    </source>
</reference>
<dbReference type="KEGG" id="sle:sle_04620"/>
<feature type="domain" description="Mycothiol-dependent maleylpyruvate isomerase metal-binding" evidence="1">
    <location>
        <begin position="16"/>
        <end position="160"/>
    </location>
</feature>
<dbReference type="Proteomes" id="UP000035016">
    <property type="component" value="Chromosome Chromosome"/>
</dbReference>
<dbReference type="EMBL" id="LN831790">
    <property type="protein sequence ID" value="CQR59924.1"/>
    <property type="molecule type" value="Genomic_DNA"/>
</dbReference>
<organism evidence="2 3">
    <name type="scientific">Streptomyces leeuwenhoekii</name>
    <dbReference type="NCBI Taxonomy" id="1437453"/>
    <lineage>
        <taxon>Bacteria</taxon>
        <taxon>Bacillati</taxon>
        <taxon>Actinomycetota</taxon>
        <taxon>Actinomycetes</taxon>
        <taxon>Kitasatosporales</taxon>
        <taxon>Streptomycetaceae</taxon>
        <taxon>Streptomyces</taxon>
    </lineage>
</organism>
<evidence type="ECO:0000313" key="2">
    <source>
        <dbReference type="EMBL" id="CQR59924.1"/>
    </source>
</evidence>
<name>A0A0F7VL01_STRLW</name>
<evidence type="ECO:0000259" key="1">
    <source>
        <dbReference type="Pfam" id="PF11716"/>
    </source>
</evidence>
<dbReference type="SUPFAM" id="SSF109854">
    <property type="entry name" value="DinB/YfiT-like putative metalloenzymes"/>
    <property type="match status" value="1"/>
</dbReference>
<dbReference type="InterPro" id="IPR034660">
    <property type="entry name" value="DinB/YfiT-like"/>
</dbReference>
<protein>
    <recommendedName>
        <fullName evidence="1">Mycothiol-dependent maleylpyruvate isomerase metal-binding domain-containing protein</fullName>
    </recommendedName>
</protein>
<dbReference type="InterPro" id="IPR024344">
    <property type="entry name" value="MDMPI_metal-binding"/>
</dbReference>
<dbReference type="Gene3D" id="1.20.120.450">
    <property type="entry name" value="dinb family like domain"/>
    <property type="match status" value="1"/>
</dbReference>